<name>A0A9P0Q7A8_ACAOB</name>
<keyword evidence="3" id="KW-1185">Reference proteome</keyword>
<sequence length="115" mass="13744">MSKMKTTVILIQIPNSFTVIMRAFRTRMDRDCKRLSTEEDETSNGVSTENYFYEKKKNRFKWFAWTVQNEKIAWADLLHVSISLSCKFIIVVSIVFYVFNEFYMKSTRQVHFSLC</sequence>
<feature type="transmembrane region" description="Helical" evidence="1">
    <location>
        <begin position="77"/>
        <end position="99"/>
    </location>
</feature>
<dbReference type="EMBL" id="CAKOFQ010007869">
    <property type="protein sequence ID" value="CAH2009263.1"/>
    <property type="molecule type" value="Genomic_DNA"/>
</dbReference>
<keyword evidence="1" id="KW-0812">Transmembrane</keyword>
<protein>
    <submittedName>
        <fullName evidence="2">Uncharacterized protein</fullName>
    </submittedName>
</protein>
<evidence type="ECO:0000256" key="1">
    <source>
        <dbReference type="SAM" id="Phobius"/>
    </source>
</evidence>
<dbReference type="Proteomes" id="UP001152888">
    <property type="component" value="Unassembled WGS sequence"/>
</dbReference>
<evidence type="ECO:0000313" key="3">
    <source>
        <dbReference type="Proteomes" id="UP001152888"/>
    </source>
</evidence>
<reference evidence="2" key="1">
    <citation type="submission" date="2022-03" db="EMBL/GenBank/DDBJ databases">
        <authorList>
            <person name="Sayadi A."/>
        </authorList>
    </citation>
    <scope>NUCLEOTIDE SEQUENCE</scope>
</reference>
<organism evidence="2 3">
    <name type="scientific">Acanthoscelides obtectus</name>
    <name type="common">Bean weevil</name>
    <name type="synonym">Bruchus obtectus</name>
    <dbReference type="NCBI Taxonomy" id="200917"/>
    <lineage>
        <taxon>Eukaryota</taxon>
        <taxon>Metazoa</taxon>
        <taxon>Ecdysozoa</taxon>
        <taxon>Arthropoda</taxon>
        <taxon>Hexapoda</taxon>
        <taxon>Insecta</taxon>
        <taxon>Pterygota</taxon>
        <taxon>Neoptera</taxon>
        <taxon>Endopterygota</taxon>
        <taxon>Coleoptera</taxon>
        <taxon>Polyphaga</taxon>
        <taxon>Cucujiformia</taxon>
        <taxon>Chrysomeloidea</taxon>
        <taxon>Chrysomelidae</taxon>
        <taxon>Bruchinae</taxon>
        <taxon>Bruchini</taxon>
        <taxon>Acanthoscelides</taxon>
    </lineage>
</organism>
<gene>
    <name evidence="2" type="ORF">ACAOBT_LOCUS30728</name>
</gene>
<dbReference type="AlphaFoldDB" id="A0A9P0Q7A8"/>
<keyword evidence="1" id="KW-0472">Membrane</keyword>
<accession>A0A9P0Q7A8</accession>
<comment type="caution">
    <text evidence="2">The sequence shown here is derived from an EMBL/GenBank/DDBJ whole genome shotgun (WGS) entry which is preliminary data.</text>
</comment>
<keyword evidence="1" id="KW-1133">Transmembrane helix</keyword>
<evidence type="ECO:0000313" key="2">
    <source>
        <dbReference type="EMBL" id="CAH2009263.1"/>
    </source>
</evidence>
<proteinExistence type="predicted"/>